<keyword evidence="4" id="KW-1133">Transmembrane helix</keyword>
<dbReference type="Pfam" id="PF07686">
    <property type="entry name" value="V-set"/>
    <property type="match status" value="1"/>
</dbReference>
<name>A0A3B5R9V4_XIPMA</name>
<reference evidence="7" key="4">
    <citation type="submission" date="2025-09" db="UniProtKB">
        <authorList>
            <consortium name="Ensembl"/>
        </authorList>
    </citation>
    <scope>IDENTIFICATION</scope>
    <source>
        <strain evidence="7">JP 163 A</strain>
    </source>
</reference>
<evidence type="ECO:0000256" key="3">
    <source>
        <dbReference type="ARBA" id="ARBA00023136"/>
    </source>
</evidence>
<sequence>MRTSACSASNICVPVLCLLLLMKNKVDSVDLLAPEEVMAAPGGLVEIACQYDLQFKERPKYWCKGSIYELCRILVRTTRKTQHDRCSITDDREAGVFTVTMTSLMESDEDKYWCVISRSGRNVYKSVRLVITQTATTSTTTKSSFLAQQETSLWASLRWFLFLVTLGCLAMTHVVVWRMEASRNPESEMTDM</sequence>
<dbReference type="InterPro" id="IPR013783">
    <property type="entry name" value="Ig-like_fold"/>
</dbReference>
<keyword evidence="5" id="KW-0732">Signal</keyword>
<dbReference type="InterPro" id="IPR050671">
    <property type="entry name" value="CD300_family_receptors"/>
</dbReference>
<evidence type="ECO:0000313" key="7">
    <source>
        <dbReference type="Ensembl" id="ENSXMAP00000039685.1"/>
    </source>
</evidence>
<comment type="subcellular location">
    <subcellularLocation>
        <location evidence="1">Membrane</location>
    </subcellularLocation>
</comment>
<protein>
    <submittedName>
        <fullName evidence="7">CMRF35-like molecule 3</fullName>
    </submittedName>
</protein>
<dbReference type="GeneID" id="111607008"/>
<dbReference type="InterPro" id="IPR036179">
    <property type="entry name" value="Ig-like_dom_sf"/>
</dbReference>
<feature type="transmembrane region" description="Helical" evidence="4">
    <location>
        <begin position="159"/>
        <end position="177"/>
    </location>
</feature>
<dbReference type="STRING" id="8083.ENSXMAP00000039685"/>
<dbReference type="InParanoid" id="A0A3B5R9V4"/>
<dbReference type="PANTHER" id="PTHR11860:SF111">
    <property type="entry name" value="IMMUNOGLOBULIN SUBTYPE DOMAIN-CONTAINING PROTEIN"/>
    <property type="match status" value="1"/>
</dbReference>
<dbReference type="Proteomes" id="UP000002852">
    <property type="component" value="Unassembled WGS sequence"/>
</dbReference>
<keyword evidence="2 4" id="KW-0812">Transmembrane</keyword>
<evidence type="ECO:0000256" key="2">
    <source>
        <dbReference type="ARBA" id="ARBA00022692"/>
    </source>
</evidence>
<reference evidence="8" key="1">
    <citation type="submission" date="2012-01" db="EMBL/GenBank/DDBJ databases">
        <authorList>
            <person name="Walter R."/>
            <person name="Schartl M."/>
            <person name="Warren W."/>
        </authorList>
    </citation>
    <scope>NUCLEOTIDE SEQUENCE [LARGE SCALE GENOMIC DNA]</scope>
    <source>
        <strain evidence="8">JP 163 A</strain>
    </source>
</reference>
<accession>A0A3B5R9V4</accession>
<dbReference type="GO" id="GO:0005886">
    <property type="term" value="C:plasma membrane"/>
    <property type="evidence" value="ECO:0007669"/>
    <property type="project" value="TreeGrafter"/>
</dbReference>
<reference evidence="7" key="3">
    <citation type="submission" date="2025-08" db="UniProtKB">
        <authorList>
            <consortium name="Ensembl"/>
        </authorList>
    </citation>
    <scope>IDENTIFICATION</scope>
    <source>
        <strain evidence="7">JP 163 A</strain>
    </source>
</reference>
<dbReference type="PANTHER" id="PTHR11860">
    <property type="entry name" value="POLYMERIC-IMMUNOGLOBULIN RECEPTOR"/>
    <property type="match status" value="1"/>
</dbReference>
<evidence type="ECO:0000256" key="4">
    <source>
        <dbReference type="SAM" id="Phobius"/>
    </source>
</evidence>
<feature type="chain" id="PRO_5017290565" evidence="5">
    <location>
        <begin position="29"/>
        <end position="192"/>
    </location>
</feature>
<dbReference type="GO" id="GO:0004888">
    <property type="term" value="F:transmembrane signaling receptor activity"/>
    <property type="evidence" value="ECO:0007669"/>
    <property type="project" value="TreeGrafter"/>
</dbReference>
<evidence type="ECO:0000256" key="1">
    <source>
        <dbReference type="ARBA" id="ARBA00004370"/>
    </source>
</evidence>
<dbReference type="KEGG" id="xma:111607008"/>
<dbReference type="OrthoDB" id="284782at2759"/>
<dbReference type="Ensembl" id="ENSXMAT00000031172.1">
    <property type="protein sequence ID" value="ENSXMAP00000039685.1"/>
    <property type="gene ID" value="ENSXMAG00000023725.1"/>
</dbReference>
<reference evidence="8" key="2">
    <citation type="journal article" date="2013" name="Nat. Genet.">
        <title>The genome of the platyfish, Xiphophorus maculatus, provides insights into evolutionary adaptation and several complex traits.</title>
        <authorList>
            <person name="Schartl M."/>
            <person name="Walter R.B."/>
            <person name="Shen Y."/>
            <person name="Garcia T."/>
            <person name="Catchen J."/>
            <person name="Amores A."/>
            <person name="Braasch I."/>
            <person name="Chalopin D."/>
            <person name="Volff J.N."/>
            <person name="Lesch K.P."/>
            <person name="Bisazza A."/>
            <person name="Minx P."/>
            <person name="Hillier L."/>
            <person name="Wilson R.K."/>
            <person name="Fuerstenberg S."/>
            <person name="Boore J."/>
            <person name="Searle S."/>
            <person name="Postlethwait J.H."/>
            <person name="Warren W.C."/>
        </authorList>
    </citation>
    <scope>NUCLEOTIDE SEQUENCE [LARGE SCALE GENOMIC DNA]</scope>
    <source>
        <strain evidence="8">JP 163 A</strain>
    </source>
</reference>
<dbReference type="GeneTree" id="ENSGT00950000182977"/>
<dbReference type="InterPro" id="IPR013106">
    <property type="entry name" value="Ig_V-set"/>
</dbReference>
<feature type="domain" description="Immunoglobulin V-set" evidence="6">
    <location>
        <begin position="34"/>
        <end position="126"/>
    </location>
</feature>
<evidence type="ECO:0000313" key="8">
    <source>
        <dbReference type="Proteomes" id="UP000002852"/>
    </source>
</evidence>
<dbReference type="SUPFAM" id="SSF48726">
    <property type="entry name" value="Immunoglobulin"/>
    <property type="match status" value="1"/>
</dbReference>
<organism evidence="7 8">
    <name type="scientific">Xiphophorus maculatus</name>
    <name type="common">Southern platyfish</name>
    <name type="synonym">Platypoecilus maculatus</name>
    <dbReference type="NCBI Taxonomy" id="8083"/>
    <lineage>
        <taxon>Eukaryota</taxon>
        <taxon>Metazoa</taxon>
        <taxon>Chordata</taxon>
        <taxon>Craniata</taxon>
        <taxon>Vertebrata</taxon>
        <taxon>Euteleostomi</taxon>
        <taxon>Actinopterygii</taxon>
        <taxon>Neopterygii</taxon>
        <taxon>Teleostei</taxon>
        <taxon>Neoteleostei</taxon>
        <taxon>Acanthomorphata</taxon>
        <taxon>Ovalentaria</taxon>
        <taxon>Atherinomorphae</taxon>
        <taxon>Cyprinodontiformes</taxon>
        <taxon>Poeciliidae</taxon>
        <taxon>Poeciliinae</taxon>
        <taxon>Xiphophorus</taxon>
    </lineage>
</organism>
<dbReference type="AlphaFoldDB" id="A0A3B5R9V4"/>
<evidence type="ECO:0000259" key="6">
    <source>
        <dbReference type="Pfam" id="PF07686"/>
    </source>
</evidence>
<evidence type="ECO:0000256" key="5">
    <source>
        <dbReference type="SAM" id="SignalP"/>
    </source>
</evidence>
<proteinExistence type="predicted"/>
<keyword evidence="3 4" id="KW-0472">Membrane</keyword>
<dbReference type="Gene3D" id="2.60.40.10">
    <property type="entry name" value="Immunoglobulins"/>
    <property type="match status" value="1"/>
</dbReference>
<feature type="signal peptide" evidence="5">
    <location>
        <begin position="1"/>
        <end position="28"/>
    </location>
</feature>
<dbReference type="OMA" id="DWNYCNI"/>
<dbReference type="CDD" id="cd05716">
    <property type="entry name" value="IgV_pIgR_like"/>
    <property type="match status" value="1"/>
</dbReference>
<keyword evidence="8" id="KW-1185">Reference proteome</keyword>
<dbReference type="RefSeq" id="XP_023184522.1">
    <property type="nucleotide sequence ID" value="XM_023328754.1"/>
</dbReference>